<name>A0ABY6LQ42_9ARAC</name>
<accession>A0ABY6LQ42</accession>
<dbReference type="Pfam" id="PF00067">
    <property type="entry name" value="p450"/>
    <property type="match status" value="1"/>
</dbReference>
<comment type="cofactor">
    <cofactor evidence="1">
        <name>heme</name>
        <dbReference type="ChEBI" id="CHEBI:30413"/>
    </cofactor>
</comment>
<keyword evidence="7" id="KW-0503">Monooxygenase</keyword>
<dbReference type="Proteomes" id="UP001235939">
    <property type="component" value="Chromosome 20"/>
</dbReference>
<keyword evidence="5" id="KW-0560">Oxidoreductase</keyword>
<dbReference type="InterPro" id="IPR001128">
    <property type="entry name" value="Cyt_P450"/>
</dbReference>
<sequence>MTRVWCSPGLGVKMARPFCMIPGPRGLPVIGNNWQFWPIVGKYSKCRHCRVVQGRKYSKCRHCRVVQGRKYSKERMHEPLQALRQRYGPVVKEKVVSGRNVVHLFDPADMMAVYNCELRYPLRVSHRAILQFRLSRPHVYSAGGGLLPSRASDVSMHLHHGSSNVHYLECVKLLLWPQRVSRNGEEWRRLRQPFAKLLLDPREAVKQLAAVQEVSVDLVRNLLAKVHGPWDFSQDLHLWALECVGKVALNARLGCLEGRPHALRMVEAASDTHMGVMVTENGLQIHRLFPTPAYRKLVRAQAFMEQQVRESKDEMQVRESKDEMQVREYIQPTLEQVRNGRCTRDSLLESMLQLETVDDKDVFTMIMDMFLAGIDTTSYSIGYLLYNLAIHPEIQEKCRQEVMEAMGSEKKLTEESLRKLTYLRMCIKESNRLYPISLGVGRILSQPIDIKDYQLEPGKIDMDPEQQLYTPKIVDIATAVIERDVWRHLRLFIGHHNNNNTVYIPKIENDCCDRDVWRHLRLFIGHHNNNNTVYTPKIVDIAAAVIEMHGDI</sequence>
<reference evidence="8 9" key="1">
    <citation type="submission" date="2022-01" db="EMBL/GenBank/DDBJ databases">
        <title>A chromosomal length assembly of Cordylochernes scorpioides.</title>
        <authorList>
            <person name="Zeh D."/>
            <person name="Zeh J."/>
        </authorList>
    </citation>
    <scope>NUCLEOTIDE SEQUENCE [LARGE SCALE GENOMIC DNA]</scope>
    <source>
        <strain evidence="8">IN4F17</strain>
        <tissue evidence="8">Whole Body</tissue>
    </source>
</reference>
<dbReference type="PANTHER" id="PTHR24279">
    <property type="entry name" value="CYTOCHROME P450"/>
    <property type="match status" value="1"/>
</dbReference>
<dbReference type="InterPro" id="IPR050479">
    <property type="entry name" value="CYP11_CYP27_families"/>
</dbReference>
<keyword evidence="9" id="KW-1185">Reference proteome</keyword>
<keyword evidence="6" id="KW-0408">Iron</keyword>
<keyword evidence="4" id="KW-0479">Metal-binding</keyword>
<gene>
    <name evidence="8" type="ORF">LAZ67_20002680</name>
</gene>
<dbReference type="EMBL" id="CP092882">
    <property type="protein sequence ID" value="UYV81845.1"/>
    <property type="molecule type" value="Genomic_DNA"/>
</dbReference>
<evidence type="ECO:0000256" key="7">
    <source>
        <dbReference type="ARBA" id="ARBA00023033"/>
    </source>
</evidence>
<evidence type="ECO:0000256" key="6">
    <source>
        <dbReference type="ARBA" id="ARBA00023004"/>
    </source>
</evidence>
<dbReference type="Gene3D" id="1.10.630.10">
    <property type="entry name" value="Cytochrome P450"/>
    <property type="match status" value="1"/>
</dbReference>
<evidence type="ECO:0000256" key="1">
    <source>
        <dbReference type="ARBA" id="ARBA00001971"/>
    </source>
</evidence>
<dbReference type="PANTHER" id="PTHR24279:SF120">
    <property type="entry name" value="CYTOCHROME P450"/>
    <property type="match status" value="1"/>
</dbReference>
<proteinExistence type="inferred from homology"/>
<evidence type="ECO:0000313" key="8">
    <source>
        <dbReference type="EMBL" id="UYV81845.1"/>
    </source>
</evidence>
<dbReference type="SUPFAM" id="SSF48264">
    <property type="entry name" value="Cytochrome P450"/>
    <property type="match status" value="1"/>
</dbReference>
<evidence type="ECO:0000256" key="4">
    <source>
        <dbReference type="ARBA" id="ARBA00022723"/>
    </source>
</evidence>
<evidence type="ECO:0000256" key="5">
    <source>
        <dbReference type="ARBA" id="ARBA00023002"/>
    </source>
</evidence>
<dbReference type="InterPro" id="IPR036396">
    <property type="entry name" value="Cyt_P450_sf"/>
</dbReference>
<evidence type="ECO:0000256" key="2">
    <source>
        <dbReference type="ARBA" id="ARBA00010617"/>
    </source>
</evidence>
<organism evidence="8 9">
    <name type="scientific">Cordylochernes scorpioides</name>
    <dbReference type="NCBI Taxonomy" id="51811"/>
    <lineage>
        <taxon>Eukaryota</taxon>
        <taxon>Metazoa</taxon>
        <taxon>Ecdysozoa</taxon>
        <taxon>Arthropoda</taxon>
        <taxon>Chelicerata</taxon>
        <taxon>Arachnida</taxon>
        <taxon>Pseudoscorpiones</taxon>
        <taxon>Cheliferoidea</taxon>
        <taxon>Chernetidae</taxon>
        <taxon>Cordylochernes</taxon>
    </lineage>
</organism>
<protein>
    <submittedName>
        <fullName evidence="8">CYP302A1</fullName>
    </submittedName>
</protein>
<evidence type="ECO:0000256" key="3">
    <source>
        <dbReference type="ARBA" id="ARBA00022617"/>
    </source>
</evidence>
<keyword evidence="3" id="KW-0349">Heme</keyword>
<dbReference type="PRINTS" id="PR00463">
    <property type="entry name" value="EP450I"/>
</dbReference>
<evidence type="ECO:0000313" key="9">
    <source>
        <dbReference type="Proteomes" id="UP001235939"/>
    </source>
</evidence>
<comment type="similarity">
    <text evidence="2">Belongs to the cytochrome P450 family.</text>
</comment>
<dbReference type="InterPro" id="IPR002401">
    <property type="entry name" value="Cyt_P450_E_grp-I"/>
</dbReference>